<organism evidence="1 2">
    <name type="scientific">Bauhinia variegata</name>
    <name type="common">Purple orchid tree</name>
    <name type="synonym">Phanera variegata</name>
    <dbReference type="NCBI Taxonomy" id="167791"/>
    <lineage>
        <taxon>Eukaryota</taxon>
        <taxon>Viridiplantae</taxon>
        <taxon>Streptophyta</taxon>
        <taxon>Embryophyta</taxon>
        <taxon>Tracheophyta</taxon>
        <taxon>Spermatophyta</taxon>
        <taxon>Magnoliopsida</taxon>
        <taxon>eudicotyledons</taxon>
        <taxon>Gunneridae</taxon>
        <taxon>Pentapetalae</taxon>
        <taxon>rosids</taxon>
        <taxon>fabids</taxon>
        <taxon>Fabales</taxon>
        <taxon>Fabaceae</taxon>
        <taxon>Cercidoideae</taxon>
        <taxon>Cercideae</taxon>
        <taxon>Bauhiniinae</taxon>
        <taxon>Bauhinia</taxon>
    </lineage>
</organism>
<keyword evidence="2" id="KW-1185">Reference proteome</keyword>
<dbReference type="EMBL" id="CM039436">
    <property type="protein sequence ID" value="KAI4314363.1"/>
    <property type="molecule type" value="Genomic_DNA"/>
</dbReference>
<sequence>MEIPLLSLLVYLPIAMCGKSINSAHAAESPIYTVIHSESDFQIRLYNESSWMSSLVVGGTSFKEATRSGFHRLYQYIHGANFNSSKLEITAPVLTSIALSPRGNNYTVKLYISNEYQGRPPQPNPELMLQLAKLGTQCIAVRKFSGFAKDDNVSKEAEALLGSLNKQLTGNSSTIDKSSYTIAQYNAPSTSSGRLNEVWIKMSGLTVEGCPPSQ</sequence>
<evidence type="ECO:0000313" key="1">
    <source>
        <dbReference type="EMBL" id="KAI4314363.1"/>
    </source>
</evidence>
<proteinExistence type="predicted"/>
<comment type="caution">
    <text evidence="1">The sequence shown here is derived from an EMBL/GenBank/DDBJ whole genome shotgun (WGS) entry which is preliminary data.</text>
</comment>
<protein>
    <submittedName>
        <fullName evidence="1">Uncharacterized protein</fullName>
    </submittedName>
</protein>
<evidence type="ECO:0000313" key="2">
    <source>
        <dbReference type="Proteomes" id="UP000828941"/>
    </source>
</evidence>
<gene>
    <name evidence="1" type="ORF">L6164_027279</name>
</gene>
<reference evidence="1 2" key="1">
    <citation type="journal article" date="2022" name="DNA Res.">
        <title>Chromosomal-level genome assembly of the orchid tree Bauhinia variegata (Leguminosae; Cercidoideae) supports the allotetraploid origin hypothesis of Bauhinia.</title>
        <authorList>
            <person name="Zhong Y."/>
            <person name="Chen Y."/>
            <person name="Zheng D."/>
            <person name="Pang J."/>
            <person name="Liu Y."/>
            <person name="Luo S."/>
            <person name="Meng S."/>
            <person name="Qian L."/>
            <person name="Wei D."/>
            <person name="Dai S."/>
            <person name="Zhou R."/>
        </authorList>
    </citation>
    <scope>NUCLEOTIDE SEQUENCE [LARGE SCALE GENOMIC DNA]</scope>
    <source>
        <strain evidence="1">BV-YZ2020</strain>
    </source>
</reference>
<name>A0ACB9LTK9_BAUVA</name>
<dbReference type="Proteomes" id="UP000828941">
    <property type="component" value="Chromosome 11"/>
</dbReference>
<accession>A0ACB9LTK9</accession>